<proteinExistence type="predicted"/>
<gene>
    <name evidence="1" type="ORF">LCGC14_0779880</name>
</gene>
<accession>A0A0F9PW27</accession>
<name>A0A0F9PW27_9ZZZZ</name>
<organism evidence="1">
    <name type="scientific">marine sediment metagenome</name>
    <dbReference type="NCBI Taxonomy" id="412755"/>
    <lineage>
        <taxon>unclassified sequences</taxon>
        <taxon>metagenomes</taxon>
        <taxon>ecological metagenomes</taxon>
    </lineage>
</organism>
<protein>
    <submittedName>
        <fullName evidence="1">Uncharacterized protein</fullName>
    </submittedName>
</protein>
<dbReference type="AlphaFoldDB" id="A0A0F9PW27"/>
<sequence length="51" mass="5985">MAKYKKCPKCNEKLEKIISSGLEAEEFPEEEDLDYVCKNGHQFSLKDYNKL</sequence>
<comment type="caution">
    <text evidence="1">The sequence shown here is derived from an EMBL/GenBank/DDBJ whole genome shotgun (WGS) entry which is preliminary data.</text>
</comment>
<evidence type="ECO:0000313" key="1">
    <source>
        <dbReference type="EMBL" id="KKN35820.1"/>
    </source>
</evidence>
<reference evidence="1" key="1">
    <citation type="journal article" date="2015" name="Nature">
        <title>Complex archaea that bridge the gap between prokaryotes and eukaryotes.</title>
        <authorList>
            <person name="Spang A."/>
            <person name="Saw J.H."/>
            <person name="Jorgensen S.L."/>
            <person name="Zaremba-Niedzwiedzka K."/>
            <person name="Martijn J."/>
            <person name="Lind A.E."/>
            <person name="van Eijk R."/>
            <person name="Schleper C."/>
            <person name="Guy L."/>
            <person name="Ettema T.J."/>
        </authorList>
    </citation>
    <scope>NUCLEOTIDE SEQUENCE</scope>
</reference>
<dbReference type="EMBL" id="LAZR01002009">
    <property type="protein sequence ID" value="KKN35820.1"/>
    <property type="molecule type" value="Genomic_DNA"/>
</dbReference>